<accession>A0ABR4GA24</accession>
<dbReference type="SUPFAM" id="SSF52777">
    <property type="entry name" value="CoA-dependent acyltransferases"/>
    <property type="match status" value="1"/>
</dbReference>
<gene>
    <name evidence="2" type="ORF">BJX66DRAFT_350601</name>
</gene>
<evidence type="ECO:0000313" key="2">
    <source>
        <dbReference type="EMBL" id="KAL2795435.1"/>
    </source>
</evidence>
<dbReference type="Gene3D" id="3.30.559.10">
    <property type="entry name" value="Chloramphenicol acetyltransferase-like domain"/>
    <property type="match status" value="1"/>
</dbReference>
<dbReference type="EMBL" id="JBFTWV010000035">
    <property type="protein sequence ID" value="KAL2795435.1"/>
    <property type="molecule type" value="Genomic_DNA"/>
</dbReference>
<reference evidence="2 3" key="1">
    <citation type="submission" date="2024-07" db="EMBL/GenBank/DDBJ databases">
        <title>Section-level genome sequencing and comparative genomics of Aspergillus sections Usti and Cavernicolus.</title>
        <authorList>
            <consortium name="Lawrence Berkeley National Laboratory"/>
            <person name="Nybo J.L."/>
            <person name="Vesth T.C."/>
            <person name="Theobald S."/>
            <person name="Frisvad J.C."/>
            <person name="Larsen T.O."/>
            <person name="Kjaerboelling I."/>
            <person name="Rothschild-Mancinelli K."/>
            <person name="Lyhne E.K."/>
            <person name="Kogle M.E."/>
            <person name="Barry K."/>
            <person name="Clum A."/>
            <person name="Na H."/>
            <person name="Ledsgaard L."/>
            <person name="Lin J."/>
            <person name="Lipzen A."/>
            <person name="Kuo A."/>
            <person name="Riley R."/>
            <person name="Mondo S."/>
            <person name="Labutti K."/>
            <person name="Haridas S."/>
            <person name="Pangalinan J."/>
            <person name="Salamov A.A."/>
            <person name="Simmons B.A."/>
            <person name="Magnuson J.K."/>
            <person name="Chen J."/>
            <person name="Drula E."/>
            <person name="Henrissat B."/>
            <person name="Wiebenga A."/>
            <person name="Lubbers R.J."/>
            <person name="Gomes A.C."/>
            <person name="Makela M.R."/>
            <person name="Stajich J."/>
            <person name="Grigoriev I.V."/>
            <person name="Mortensen U.H."/>
            <person name="De Vries R.P."/>
            <person name="Baker S.E."/>
            <person name="Andersen M.R."/>
        </authorList>
    </citation>
    <scope>NUCLEOTIDE SEQUENCE [LARGE SCALE GENOMIC DNA]</scope>
    <source>
        <strain evidence="2 3">CBS 209.92</strain>
    </source>
</reference>
<protein>
    <submittedName>
        <fullName evidence="2">Uncharacterized protein</fullName>
    </submittedName>
</protein>
<dbReference type="InterPro" id="IPR023213">
    <property type="entry name" value="CAT-like_dom_sf"/>
</dbReference>
<dbReference type="Proteomes" id="UP001610563">
    <property type="component" value="Unassembled WGS sequence"/>
</dbReference>
<feature type="region of interest" description="Disordered" evidence="1">
    <location>
        <begin position="211"/>
        <end position="230"/>
    </location>
</feature>
<dbReference type="Gene3D" id="3.30.559.30">
    <property type="entry name" value="Nonribosomal peptide synthetase, condensation domain"/>
    <property type="match status" value="1"/>
</dbReference>
<name>A0ABR4GA24_9EURO</name>
<evidence type="ECO:0000313" key="3">
    <source>
        <dbReference type="Proteomes" id="UP001610563"/>
    </source>
</evidence>
<organism evidence="2 3">
    <name type="scientific">Aspergillus keveii</name>
    <dbReference type="NCBI Taxonomy" id="714993"/>
    <lineage>
        <taxon>Eukaryota</taxon>
        <taxon>Fungi</taxon>
        <taxon>Dikarya</taxon>
        <taxon>Ascomycota</taxon>
        <taxon>Pezizomycotina</taxon>
        <taxon>Eurotiomycetes</taxon>
        <taxon>Eurotiomycetidae</taxon>
        <taxon>Eurotiales</taxon>
        <taxon>Aspergillaceae</taxon>
        <taxon>Aspergillus</taxon>
        <taxon>Aspergillus subgen. Nidulantes</taxon>
    </lineage>
</organism>
<keyword evidence="3" id="KW-1185">Reference proteome</keyword>
<dbReference type="PANTHER" id="PTHR42034">
    <property type="entry name" value="CHROMOSOME 7, WHOLE GENOME SHOTGUN SEQUENCE-RELATED"/>
    <property type="match status" value="1"/>
</dbReference>
<feature type="compositionally biased region" description="Polar residues" evidence="1">
    <location>
        <begin position="213"/>
        <end position="223"/>
    </location>
</feature>
<dbReference type="PANTHER" id="PTHR42034:SF1">
    <property type="entry name" value="CONDENSATION DOMAIN-CONTAINING PROTEIN"/>
    <property type="match status" value="1"/>
</dbReference>
<sequence length="453" mass="51192">MWWQETAPGRYERPLDTGELLYVGVARLGKELGMQHWLTSSTIQLKSAPSVKDVRRAWIALRYRHPHIASVLLDDSERKFRYTVPSEEELEVWVQETLIIYPNDDPRDAAYLERTLSPTNSMTLHYLPFSRQLLFRTPHWRTDGRGMFLLQHAFCTLLANEDGATVFDGSEAINLPPSFSQLAGLTDEPATPEMSQASDAVLGVIFAGPPPSSLQESLPNKTPESSHRITTRLDHETSKKIIAASKARGQTVTTTVHAALVTVMRRHTDTPDGRMFGFTPFDQRKRLPAPWNGIDSHGAACIYHTGKPCSIEFTEHIDFDAVAEYLSAYYGQDLEPLYNHITDYHLKLGRILSAPMEVLNESPGAARPEFSSLGIVDNFIQQSYTGAMGTFEVVDWSLAVAAVIRPLQIHLWTWNGRMHLSCNYNEAFYTSEFVEGFVEEWKDVLIQELLHRA</sequence>
<proteinExistence type="predicted"/>
<evidence type="ECO:0000256" key="1">
    <source>
        <dbReference type="SAM" id="MobiDB-lite"/>
    </source>
</evidence>
<comment type="caution">
    <text evidence="2">The sequence shown here is derived from an EMBL/GenBank/DDBJ whole genome shotgun (WGS) entry which is preliminary data.</text>
</comment>